<organism evidence="3 4">
    <name type="scientific">Pedobacter yulinensis</name>
    <dbReference type="NCBI Taxonomy" id="2126353"/>
    <lineage>
        <taxon>Bacteria</taxon>
        <taxon>Pseudomonadati</taxon>
        <taxon>Bacteroidota</taxon>
        <taxon>Sphingobacteriia</taxon>
        <taxon>Sphingobacteriales</taxon>
        <taxon>Sphingobacteriaceae</taxon>
        <taxon>Pedobacter</taxon>
    </lineage>
</organism>
<dbReference type="SUPFAM" id="SSF52499">
    <property type="entry name" value="Isochorismatase-like hydrolases"/>
    <property type="match status" value="1"/>
</dbReference>
<dbReference type="InterPro" id="IPR050272">
    <property type="entry name" value="Isochorismatase-like_hydrls"/>
</dbReference>
<dbReference type="InterPro" id="IPR036380">
    <property type="entry name" value="Isochorismatase-like_sf"/>
</dbReference>
<keyword evidence="4" id="KW-1185">Reference proteome</keyword>
<sequence length="192" mass="20223">MKITPHTALLMIDIQEAFKDIAYWGGSRNNPGAESQIAALLQAWRQASLPLFHIRHCSVSPGSPLQDGLPGNAFMEVARPLPGETVISKSANSAFIGTDLLTQLQAAGIEAVVVAGFTTDHCVSTTARMAANLGFQTTVLDDATVAFAKTGHDGKAFSAETIHDVSLASLNGEFAEITDTATLLTQLSAEQV</sequence>
<dbReference type="EMBL" id="PYLS01000006">
    <property type="protein sequence ID" value="PST82079.1"/>
    <property type="molecule type" value="Genomic_DNA"/>
</dbReference>
<dbReference type="PANTHER" id="PTHR43540:SF1">
    <property type="entry name" value="ISOCHORISMATASE HYDROLASE"/>
    <property type="match status" value="1"/>
</dbReference>
<proteinExistence type="predicted"/>
<dbReference type="Pfam" id="PF00857">
    <property type="entry name" value="Isochorismatase"/>
    <property type="match status" value="1"/>
</dbReference>
<protein>
    <submittedName>
        <fullName evidence="3">Cysteine hydrolase</fullName>
    </submittedName>
</protein>
<name>A0A2T3HI13_9SPHI</name>
<dbReference type="GO" id="GO:0016787">
    <property type="term" value="F:hydrolase activity"/>
    <property type="evidence" value="ECO:0007669"/>
    <property type="project" value="UniProtKB-KW"/>
</dbReference>
<dbReference type="CDD" id="cd01014">
    <property type="entry name" value="nicotinamidase_related"/>
    <property type="match status" value="1"/>
</dbReference>
<dbReference type="PANTHER" id="PTHR43540">
    <property type="entry name" value="PEROXYUREIDOACRYLATE/UREIDOACRYLATE AMIDOHYDROLASE-RELATED"/>
    <property type="match status" value="1"/>
</dbReference>
<comment type="caution">
    <text evidence="3">The sequence shown here is derived from an EMBL/GenBank/DDBJ whole genome shotgun (WGS) entry which is preliminary data.</text>
</comment>
<evidence type="ECO:0000259" key="2">
    <source>
        <dbReference type="Pfam" id="PF00857"/>
    </source>
</evidence>
<evidence type="ECO:0000256" key="1">
    <source>
        <dbReference type="ARBA" id="ARBA00022801"/>
    </source>
</evidence>
<keyword evidence="1 3" id="KW-0378">Hydrolase</keyword>
<feature type="domain" description="Isochorismatase-like" evidence="2">
    <location>
        <begin position="7"/>
        <end position="181"/>
    </location>
</feature>
<dbReference type="OrthoDB" id="9791276at2"/>
<reference evidence="3 4" key="1">
    <citation type="submission" date="2018-03" db="EMBL/GenBank/DDBJ databases">
        <authorList>
            <person name="Keele B.F."/>
        </authorList>
    </citation>
    <scope>NUCLEOTIDE SEQUENCE [LARGE SCALE GENOMIC DNA]</scope>
    <source>
        <strain evidence="3 4">YL28-9</strain>
    </source>
</reference>
<dbReference type="AlphaFoldDB" id="A0A2T3HI13"/>
<dbReference type="Proteomes" id="UP000240912">
    <property type="component" value="Unassembled WGS sequence"/>
</dbReference>
<evidence type="ECO:0000313" key="3">
    <source>
        <dbReference type="EMBL" id="PST82079.1"/>
    </source>
</evidence>
<accession>A0A2T3HI13</accession>
<dbReference type="RefSeq" id="WP_107216201.1">
    <property type="nucleotide sequence ID" value="NZ_KZ686270.1"/>
</dbReference>
<gene>
    <name evidence="3" type="ORF">C7T94_14825</name>
</gene>
<dbReference type="Gene3D" id="3.40.50.850">
    <property type="entry name" value="Isochorismatase-like"/>
    <property type="match status" value="1"/>
</dbReference>
<evidence type="ECO:0000313" key="4">
    <source>
        <dbReference type="Proteomes" id="UP000240912"/>
    </source>
</evidence>
<dbReference type="InterPro" id="IPR000868">
    <property type="entry name" value="Isochorismatase-like_dom"/>
</dbReference>